<dbReference type="Proteomes" id="UP001180020">
    <property type="component" value="Unassembled WGS sequence"/>
</dbReference>
<evidence type="ECO:0000256" key="1">
    <source>
        <dbReference type="SAM" id="Phobius"/>
    </source>
</evidence>
<comment type="caution">
    <text evidence="2">The sequence shown here is derived from an EMBL/GenBank/DDBJ whole genome shotgun (WGS) entry which is preliminary data.</text>
</comment>
<reference evidence="2" key="2">
    <citation type="submission" date="2023-06" db="EMBL/GenBank/DDBJ databases">
        <authorList>
            <person name="Ma L."/>
            <person name="Liu K.-W."/>
            <person name="Li Z."/>
            <person name="Hsiao Y.-Y."/>
            <person name="Qi Y."/>
            <person name="Fu T."/>
            <person name="Tang G."/>
            <person name="Zhang D."/>
            <person name="Sun W.-H."/>
            <person name="Liu D.-K."/>
            <person name="Li Y."/>
            <person name="Chen G.-Z."/>
            <person name="Liu X.-D."/>
            <person name="Liao X.-Y."/>
            <person name="Jiang Y.-T."/>
            <person name="Yu X."/>
            <person name="Hao Y."/>
            <person name="Huang J."/>
            <person name="Zhao X.-W."/>
            <person name="Ke S."/>
            <person name="Chen Y.-Y."/>
            <person name="Wu W.-L."/>
            <person name="Hsu J.-L."/>
            <person name="Lin Y.-F."/>
            <person name="Huang M.-D."/>
            <person name="Li C.-Y."/>
            <person name="Huang L."/>
            <person name="Wang Z.-W."/>
            <person name="Zhao X."/>
            <person name="Zhong W.-Y."/>
            <person name="Peng D.-H."/>
            <person name="Ahmad S."/>
            <person name="Lan S."/>
            <person name="Zhang J.-S."/>
            <person name="Tsai W.-C."/>
            <person name="Van De Peer Y."/>
            <person name="Liu Z.-J."/>
        </authorList>
    </citation>
    <scope>NUCLEOTIDE SEQUENCE</scope>
    <source>
        <strain evidence="2">CP</strain>
        <tissue evidence="2">Leaves</tissue>
    </source>
</reference>
<gene>
    <name evidence="2" type="ORF">QJS10_CPA02g00584</name>
</gene>
<keyword evidence="1" id="KW-1133">Transmembrane helix</keyword>
<keyword evidence="1" id="KW-0812">Transmembrane</keyword>
<keyword evidence="3" id="KW-1185">Reference proteome</keyword>
<accession>A0AAV9FA32</accession>
<dbReference type="AlphaFoldDB" id="A0AAV9FA32"/>
<name>A0AAV9FA32_ACOCL</name>
<evidence type="ECO:0000313" key="2">
    <source>
        <dbReference type="EMBL" id="KAK1322873.1"/>
    </source>
</evidence>
<dbReference type="EMBL" id="JAUJYO010000002">
    <property type="protein sequence ID" value="KAK1322873.1"/>
    <property type="molecule type" value="Genomic_DNA"/>
</dbReference>
<proteinExistence type="predicted"/>
<feature type="transmembrane region" description="Helical" evidence="1">
    <location>
        <begin position="32"/>
        <end position="51"/>
    </location>
</feature>
<evidence type="ECO:0000313" key="3">
    <source>
        <dbReference type="Proteomes" id="UP001180020"/>
    </source>
</evidence>
<sequence>MRVAILLLSFPLPMENNSPIHICILIYMGKCYAQSFLCVYVCVYIYSFMAGQKLWMV</sequence>
<organism evidence="2 3">
    <name type="scientific">Acorus calamus</name>
    <name type="common">Sweet flag</name>
    <dbReference type="NCBI Taxonomy" id="4465"/>
    <lineage>
        <taxon>Eukaryota</taxon>
        <taxon>Viridiplantae</taxon>
        <taxon>Streptophyta</taxon>
        <taxon>Embryophyta</taxon>
        <taxon>Tracheophyta</taxon>
        <taxon>Spermatophyta</taxon>
        <taxon>Magnoliopsida</taxon>
        <taxon>Liliopsida</taxon>
        <taxon>Acoraceae</taxon>
        <taxon>Acorus</taxon>
    </lineage>
</organism>
<protein>
    <submittedName>
        <fullName evidence="2">Uncharacterized protein</fullName>
    </submittedName>
</protein>
<reference evidence="2" key="1">
    <citation type="journal article" date="2023" name="Nat. Commun.">
        <title>Diploid and tetraploid genomes of Acorus and the evolution of monocots.</title>
        <authorList>
            <person name="Ma L."/>
            <person name="Liu K.W."/>
            <person name="Li Z."/>
            <person name="Hsiao Y.Y."/>
            <person name="Qi Y."/>
            <person name="Fu T."/>
            <person name="Tang G.D."/>
            <person name="Zhang D."/>
            <person name="Sun W.H."/>
            <person name="Liu D.K."/>
            <person name="Li Y."/>
            <person name="Chen G.Z."/>
            <person name="Liu X.D."/>
            <person name="Liao X.Y."/>
            <person name="Jiang Y.T."/>
            <person name="Yu X."/>
            <person name="Hao Y."/>
            <person name="Huang J."/>
            <person name="Zhao X.W."/>
            <person name="Ke S."/>
            <person name="Chen Y.Y."/>
            <person name="Wu W.L."/>
            <person name="Hsu J.L."/>
            <person name="Lin Y.F."/>
            <person name="Huang M.D."/>
            <person name="Li C.Y."/>
            <person name="Huang L."/>
            <person name="Wang Z.W."/>
            <person name="Zhao X."/>
            <person name="Zhong W.Y."/>
            <person name="Peng D.H."/>
            <person name="Ahmad S."/>
            <person name="Lan S."/>
            <person name="Zhang J.S."/>
            <person name="Tsai W.C."/>
            <person name="Van de Peer Y."/>
            <person name="Liu Z.J."/>
        </authorList>
    </citation>
    <scope>NUCLEOTIDE SEQUENCE</scope>
    <source>
        <strain evidence="2">CP</strain>
    </source>
</reference>
<keyword evidence="1" id="KW-0472">Membrane</keyword>